<keyword evidence="3" id="KW-1185">Reference proteome</keyword>
<dbReference type="PANTHER" id="PTHR24301:SF2">
    <property type="entry name" value="THROMBOXANE-A SYNTHASE"/>
    <property type="match status" value="1"/>
</dbReference>
<dbReference type="PANTHER" id="PTHR24301">
    <property type="entry name" value="THROMBOXANE-A SYNTHASE"/>
    <property type="match status" value="1"/>
</dbReference>
<accession>A0AA39J481</accession>
<dbReference type="GO" id="GO:0004497">
    <property type="term" value="F:monooxygenase activity"/>
    <property type="evidence" value="ECO:0007669"/>
    <property type="project" value="InterPro"/>
</dbReference>
<feature type="transmembrane region" description="Helical" evidence="1">
    <location>
        <begin position="17"/>
        <end position="35"/>
    </location>
</feature>
<proteinExistence type="predicted"/>
<comment type="caution">
    <text evidence="2">The sequence shown here is derived from an EMBL/GenBank/DDBJ whole genome shotgun (WGS) entry which is preliminary data.</text>
</comment>
<keyword evidence="1" id="KW-1133">Transmembrane helix</keyword>
<reference evidence="2" key="1">
    <citation type="submission" date="2023-06" db="EMBL/GenBank/DDBJ databases">
        <authorList>
            <consortium name="Lawrence Berkeley National Laboratory"/>
            <person name="Ahrendt S."/>
            <person name="Sahu N."/>
            <person name="Indic B."/>
            <person name="Wong-Bajracharya J."/>
            <person name="Merenyi Z."/>
            <person name="Ke H.-M."/>
            <person name="Monk M."/>
            <person name="Kocsube S."/>
            <person name="Drula E."/>
            <person name="Lipzen A."/>
            <person name="Balint B."/>
            <person name="Henrissat B."/>
            <person name="Andreopoulos B."/>
            <person name="Martin F.M."/>
            <person name="Harder C.B."/>
            <person name="Rigling D."/>
            <person name="Ford K.L."/>
            <person name="Foster G.D."/>
            <person name="Pangilinan J."/>
            <person name="Papanicolaou A."/>
            <person name="Barry K."/>
            <person name="LaButti K."/>
            <person name="Viragh M."/>
            <person name="Koriabine M."/>
            <person name="Yan M."/>
            <person name="Riley R."/>
            <person name="Champramary S."/>
            <person name="Plett K.L."/>
            <person name="Tsai I.J."/>
            <person name="Slot J."/>
            <person name="Sipos G."/>
            <person name="Plett J."/>
            <person name="Nagy L.G."/>
            <person name="Grigoriev I.V."/>
        </authorList>
    </citation>
    <scope>NUCLEOTIDE SEQUENCE</scope>
    <source>
        <strain evidence="2">CCBAS 213</strain>
    </source>
</reference>
<dbReference type="Proteomes" id="UP001175211">
    <property type="component" value="Unassembled WGS sequence"/>
</dbReference>
<evidence type="ECO:0000256" key="1">
    <source>
        <dbReference type="SAM" id="Phobius"/>
    </source>
</evidence>
<dbReference type="Pfam" id="PF00067">
    <property type="entry name" value="p450"/>
    <property type="match status" value="1"/>
</dbReference>
<dbReference type="GeneID" id="85354159"/>
<name>A0AA39J481_ARMTA</name>
<gene>
    <name evidence="2" type="ORF">EV420DRAFT_1488348</name>
</gene>
<organism evidence="2 3">
    <name type="scientific">Armillaria tabescens</name>
    <name type="common">Ringless honey mushroom</name>
    <name type="synonym">Agaricus tabescens</name>
    <dbReference type="NCBI Taxonomy" id="1929756"/>
    <lineage>
        <taxon>Eukaryota</taxon>
        <taxon>Fungi</taxon>
        <taxon>Dikarya</taxon>
        <taxon>Basidiomycota</taxon>
        <taxon>Agaricomycotina</taxon>
        <taxon>Agaricomycetes</taxon>
        <taxon>Agaricomycetidae</taxon>
        <taxon>Agaricales</taxon>
        <taxon>Marasmiineae</taxon>
        <taxon>Physalacriaceae</taxon>
        <taxon>Desarmillaria</taxon>
    </lineage>
</organism>
<dbReference type="SUPFAM" id="SSF48264">
    <property type="entry name" value="Cytochrome P450"/>
    <property type="match status" value="1"/>
</dbReference>
<dbReference type="AlphaFoldDB" id="A0AA39J481"/>
<dbReference type="RefSeq" id="XP_060321838.1">
    <property type="nucleotide sequence ID" value="XM_060470611.1"/>
</dbReference>
<keyword evidence="1" id="KW-0472">Membrane</keyword>
<protein>
    <submittedName>
        <fullName evidence="2">Cytochrome P450</fullName>
    </submittedName>
</protein>
<evidence type="ECO:0000313" key="3">
    <source>
        <dbReference type="Proteomes" id="UP001175211"/>
    </source>
</evidence>
<dbReference type="PRINTS" id="PR00463">
    <property type="entry name" value="EP450I"/>
</dbReference>
<dbReference type="EMBL" id="JAUEPS010000168">
    <property type="protein sequence ID" value="KAK0434981.1"/>
    <property type="molecule type" value="Genomic_DNA"/>
</dbReference>
<dbReference type="GO" id="GO:0005506">
    <property type="term" value="F:iron ion binding"/>
    <property type="evidence" value="ECO:0007669"/>
    <property type="project" value="InterPro"/>
</dbReference>
<dbReference type="GO" id="GO:0020037">
    <property type="term" value="F:heme binding"/>
    <property type="evidence" value="ECO:0007669"/>
    <property type="project" value="InterPro"/>
</dbReference>
<dbReference type="GO" id="GO:0016705">
    <property type="term" value="F:oxidoreductase activity, acting on paired donors, with incorporation or reduction of molecular oxygen"/>
    <property type="evidence" value="ECO:0007669"/>
    <property type="project" value="InterPro"/>
</dbReference>
<keyword evidence="1" id="KW-0812">Transmembrane</keyword>
<dbReference type="InterPro" id="IPR001128">
    <property type="entry name" value="Cyt_P450"/>
</dbReference>
<evidence type="ECO:0000313" key="2">
    <source>
        <dbReference type="EMBL" id="KAK0434981.1"/>
    </source>
</evidence>
<dbReference type="Gene3D" id="1.10.630.10">
    <property type="entry name" value="Cytochrome P450"/>
    <property type="match status" value="1"/>
</dbReference>
<dbReference type="InterPro" id="IPR036396">
    <property type="entry name" value="Cyt_P450_sf"/>
</dbReference>
<dbReference type="InterPro" id="IPR002401">
    <property type="entry name" value="Cyt_P450_E_grp-I"/>
</dbReference>
<sequence>MLAFVSIFFEPYDVQSITYYFVFPTAAFLLAFTLLRSKGRKSMVRRIPGPPSPSSLLGHEYLLRNCQHVGDMEMEWYQQYGAVYLTKGCFRHDVLSVADPKALQYIFHSSGYRFPKTRDMNRINAAIAGPGLFVVDGICYEEQISQQVKDAGVINVLEWTGKAALDIIGIINLPASFRYEFNSLSSGQTELMAATNNLFGDCMMSPTSLELLCSSLWRLLPERLVVPLEWLPNRITTRLNYFRNVVKRVSRPIYEKQLKEMANDVNPAEKDVVSLLAISQLNNDAKKKMSNIEIDSQLASFVFAGHDTIAGSTGWLLYELSLHPEDQARIREEISQTKSKASGALTSNDYDSMIWLNACIKVGRISREFLAGFHQYVEMTPMSGIPVDFLMGEMLSKHLLEFMRICAGICGCIGWKFVFMELQSLITELLSNFEFSMPKGVSKLQHGPIGVGLIPIVPGKAEQGAQIPLLVTTLNK</sequence>